<accession>R3WXY7</accession>
<dbReference type="AlphaFoldDB" id="R3WXY7"/>
<dbReference type="Pfam" id="PF11797">
    <property type="entry name" value="WxLIP_HBD"/>
    <property type="match status" value="1"/>
</dbReference>
<dbReference type="PATRIC" id="fig|1158610.3.peg.716"/>
<dbReference type="EMBL" id="AJAT01000010">
    <property type="protein sequence ID" value="EOL46620.1"/>
    <property type="molecule type" value="Genomic_DNA"/>
</dbReference>
<keyword evidence="2" id="KW-0472">Membrane</keyword>
<gene>
    <name evidence="5" type="ORF">UC3_00740</name>
</gene>
<organism evidence="5 6">
    <name type="scientific">Enterococcus phoeniculicola ATCC BAA-412</name>
    <dbReference type="NCBI Taxonomy" id="1158610"/>
    <lineage>
        <taxon>Bacteria</taxon>
        <taxon>Bacillati</taxon>
        <taxon>Bacillota</taxon>
        <taxon>Bacilli</taxon>
        <taxon>Lactobacillales</taxon>
        <taxon>Enterococcaceae</taxon>
        <taxon>Enterococcus</taxon>
    </lineage>
</organism>
<dbReference type="HOGENOM" id="CLU_051987_1_0_9"/>
<evidence type="ECO:0000313" key="6">
    <source>
        <dbReference type="Proteomes" id="UP000013785"/>
    </source>
</evidence>
<comment type="caution">
    <text evidence="5">The sequence shown here is derived from an EMBL/GenBank/DDBJ whole genome shotgun (WGS) entry which is preliminary data.</text>
</comment>
<name>R3WXY7_9ENTE</name>
<dbReference type="RefSeq" id="WP_010767413.1">
    <property type="nucleotide sequence ID" value="NZ_ASWE01000002.1"/>
</dbReference>
<keyword evidence="2" id="KW-0812">Transmembrane</keyword>
<proteinExistence type="predicted"/>
<feature type="transmembrane region" description="Helical" evidence="2">
    <location>
        <begin position="315"/>
        <end position="336"/>
    </location>
</feature>
<dbReference type="OrthoDB" id="2148359at2"/>
<dbReference type="eggNOG" id="COG4072">
    <property type="taxonomic scope" value="Bacteria"/>
</dbReference>
<evidence type="ECO:0000256" key="1">
    <source>
        <dbReference type="SAM" id="Coils"/>
    </source>
</evidence>
<protein>
    <submittedName>
        <fullName evidence="5">Uncharacterized protein</fullName>
    </submittedName>
</protein>
<dbReference type="InterPro" id="IPR021759">
    <property type="entry name" value="WxLIP_HBD"/>
</dbReference>
<keyword evidence="1" id="KW-0175">Coiled coil</keyword>
<dbReference type="Proteomes" id="UP000013785">
    <property type="component" value="Unassembled WGS sequence"/>
</dbReference>
<evidence type="ECO:0000259" key="3">
    <source>
        <dbReference type="Pfam" id="PF06030"/>
    </source>
</evidence>
<feature type="coiled-coil region" evidence="1">
    <location>
        <begin position="333"/>
        <end position="360"/>
    </location>
</feature>
<feature type="domain" description="WxL Interacting Protein host binding" evidence="4">
    <location>
        <begin position="165"/>
        <end position="301"/>
    </location>
</feature>
<feature type="domain" description="WxL Interacting Protein peptidoglycan binding" evidence="3">
    <location>
        <begin position="31"/>
        <end position="151"/>
    </location>
</feature>
<keyword evidence="6" id="KW-1185">Reference proteome</keyword>
<evidence type="ECO:0000256" key="2">
    <source>
        <dbReference type="SAM" id="Phobius"/>
    </source>
</evidence>
<dbReference type="InterPro" id="IPR010317">
    <property type="entry name" value="WxLIP_PGBD"/>
</dbReference>
<keyword evidence="2" id="KW-1133">Transmembrane helix</keyword>
<evidence type="ECO:0000259" key="4">
    <source>
        <dbReference type="Pfam" id="PF11797"/>
    </source>
</evidence>
<dbReference type="Pfam" id="PF06030">
    <property type="entry name" value="WxLIP_PGBD"/>
    <property type="match status" value="1"/>
</dbReference>
<dbReference type="STRING" id="154621.RV11_GL001760"/>
<reference evidence="5 6" key="1">
    <citation type="submission" date="2013-02" db="EMBL/GenBank/DDBJ databases">
        <title>The Genome Sequence of Enterococcus phoeniculicola BAA-412.</title>
        <authorList>
            <consortium name="The Broad Institute Genome Sequencing Platform"/>
            <consortium name="The Broad Institute Genome Sequencing Center for Infectious Disease"/>
            <person name="Earl A.M."/>
            <person name="Gilmore M.S."/>
            <person name="Lebreton F."/>
            <person name="Walker B."/>
            <person name="Young S.K."/>
            <person name="Zeng Q."/>
            <person name="Gargeya S."/>
            <person name="Fitzgerald M."/>
            <person name="Haas B."/>
            <person name="Abouelleil A."/>
            <person name="Alvarado L."/>
            <person name="Arachchi H.M."/>
            <person name="Berlin A.M."/>
            <person name="Chapman S.B."/>
            <person name="Dewar J."/>
            <person name="Goldberg J."/>
            <person name="Griggs A."/>
            <person name="Gujja S."/>
            <person name="Hansen M."/>
            <person name="Howarth C."/>
            <person name="Imamovic A."/>
            <person name="Larimer J."/>
            <person name="McCowan C."/>
            <person name="Murphy C."/>
            <person name="Neiman D."/>
            <person name="Pearson M."/>
            <person name="Priest M."/>
            <person name="Roberts A."/>
            <person name="Saif S."/>
            <person name="Shea T."/>
            <person name="Sisk P."/>
            <person name="Sykes S."/>
            <person name="Wortman J."/>
            <person name="Nusbaum C."/>
            <person name="Birren B."/>
        </authorList>
    </citation>
    <scope>NUCLEOTIDE SEQUENCE [LARGE SCALE GENOMIC DNA]</scope>
    <source>
        <strain evidence="5 6">ATCC BAA-412</strain>
    </source>
</reference>
<evidence type="ECO:0000313" key="5">
    <source>
        <dbReference type="EMBL" id="EOL46620.1"/>
    </source>
</evidence>
<sequence length="364" mass="41290">MKKRYLTPIIGIMTFCFLLIPTAVYGSELNFSVTPVIPENQADKQKSYFDLHVKPEMDQMLVIKANNDTDEEVIVEPTIRTATTNMNGVVEYGESNSKPDDTIIHKIEDILVATEKEVKIPAHGSSDISFKLTIPKEKFQGVLAGGITLKEKETKKDEAKKDDKQSLAIENKYAYVVAIVLKEEDTPVKSELKLIDVEPTQNNARNTISATIQNTKPKYMNKLIVKAKVMEKGKKEVMYEATTEEMQMAPNTSFAYPIPLKGEELKPGKYTLDLVAESKGENWHFTKDFEIEKEVADKLNETDVTIKKREPDYTWLYIGIGAAILLVVILIIIYIIRKKLKAKEEELENLRNEMNNVSHDDGKE</sequence>